<comment type="similarity">
    <text evidence="5">Belongs to the methyl-accepting chemotaxis (MCP) protein family.</text>
</comment>
<dbReference type="SMART" id="SM00283">
    <property type="entry name" value="MA"/>
    <property type="match status" value="1"/>
</dbReference>
<evidence type="ECO:0000313" key="6">
    <source>
        <dbReference type="EMBL" id="BBH20634.1"/>
    </source>
</evidence>
<dbReference type="CDD" id="cd06225">
    <property type="entry name" value="HAMP"/>
    <property type="match status" value="1"/>
</dbReference>
<dbReference type="InterPro" id="IPR029151">
    <property type="entry name" value="Sensor-like_sf"/>
</dbReference>
<dbReference type="PANTHER" id="PTHR32089:SF112">
    <property type="entry name" value="LYSOZYME-LIKE PROTEIN-RELATED"/>
    <property type="match status" value="1"/>
</dbReference>
<dbReference type="OrthoDB" id="369835at2"/>
<comment type="subcellular location">
    <subcellularLocation>
        <location evidence="1">Cell membrane</location>
    </subcellularLocation>
</comment>
<dbReference type="PROSITE" id="PS50885">
    <property type="entry name" value="HAMP"/>
    <property type="match status" value="1"/>
</dbReference>
<dbReference type="AlphaFoldDB" id="A0A3G9JBH8"/>
<reference evidence="6 7" key="1">
    <citation type="submission" date="2018-11" db="EMBL/GenBank/DDBJ databases">
        <title>Complete genome sequence of Paenibacillus baekrokdamisoli strain KCTC 33723.</title>
        <authorList>
            <person name="Kang S.W."/>
            <person name="Lee K.C."/>
            <person name="Kim K.K."/>
            <person name="Kim J.S."/>
            <person name="Kim D.S."/>
            <person name="Ko S.H."/>
            <person name="Yang S.H."/>
            <person name="Lee J.S."/>
        </authorList>
    </citation>
    <scope>NUCLEOTIDE SEQUENCE [LARGE SCALE GENOMIC DNA]</scope>
    <source>
        <strain evidence="6 7">KCTC 33723</strain>
    </source>
</reference>
<accession>A0A3G9JBH8</accession>
<dbReference type="InterPro" id="IPR004089">
    <property type="entry name" value="MCPsignal_dom"/>
</dbReference>
<evidence type="ECO:0000256" key="1">
    <source>
        <dbReference type="ARBA" id="ARBA00004236"/>
    </source>
</evidence>
<evidence type="ECO:0000256" key="3">
    <source>
        <dbReference type="ARBA" id="ARBA00023136"/>
    </source>
</evidence>
<dbReference type="PANTHER" id="PTHR32089">
    <property type="entry name" value="METHYL-ACCEPTING CHEMOTAXIS PROTEIN MCPB"/>
    <property type="match status" value="1"/>
</dbReference>
<dbReference type="InterPro" id="IPR004090">
    <property type="entry name" value="Chemotax_Me-accpt_rcpt"/>
</dbReference>
<dbReference type="SUPFAM" id="SSF58104">
    <property type="entry name" value="Methyl-accepting chemotaxis protein (MCP) signaling domain"/>
    <property type="match status" value="1"/>
</dbReference>
<dbReference type="SUPFAM" id="SSF103190">
    <property type="entry name" value="Sensory domain-like"/>
    <property type="match status" value="1"/>
</dbReference>
<dbReference type="EMBL" id="AP019308">
    <property type="protein sequence ID" value="BBH20634.1"/>
    <property type="molecule type" value="Genomic_DNA"/>
</dbReference>
<keyword evidence="2" id="KW-1003">Cell membrane</keyword>
<dbReference type="RefSeq" id="WP_125655836.1">
    <property type="nucleotide sequence ID" value="NZ_AP019308.1"/>
</dbReference>
<dbReference type="GO" id="GO:0005886">
    <property type="term" value="C:plasma membrane"/>
    <property type="evidence" value="ECO:0007669"/>
    <property type="project" value="UniProtKB-SubCell"/>
</dbReference>
<proteinExistence type="inferred from homology"/>
<dbReference type="PRINTS" id="PR00260">
    <property type="entry name" value="CHEMTRNSDUCR"/>
</dbReference>
<evidence type="ECO:0000256" key="4">
    <source>
        <dbReference type="ARBA" id="ARBA00023224"/>
    </source>
</evidence>
<dbReference type="InterPro" id="IPR003660">
    <property type="entry name" value="HAMP_dom"/>
</dbReference>
<name>A0A3G9JBH8_9BACL</name>
<dbReference type="GO" id="GO:0004888">
    <property type="term" value="F:transmembrane signaling receptor activity"/>
    <property type="evidence" value="ECO:0007669"/>
    <property type="project" value="InterPro"/>
</dbReference>
<dbReference type="Gene3D" id="6.10.340.10">
    <property type="match status" value="1"/>
</dbReference>
<dbReference type="KEGG" id="pbk:Back11_19790"/>
<evidence type="ECO:0000256" key="2">
    <source>
        <dbReference type="ARBA" id="ARBA00022475"/>
    </source>
</evidence>
<dbReference type="Pfam" id="PF00672">
    <property type="entry name" value="HAMP"/>
    <property type="match status" value="1"/>
</dbReference>
<keyword evidence="4" id="KW-0807">Transducer</keyword>
<keyword evidence="7" id="KW-1185">Reference proteome</keyword>
<protein>
    <submittedName>
        <fullName evidence="6">Uncharacterized protein</fullName>
    </submittedName>
</protein>
<dbReference type="GO" id="GO:0006935">
    <property type="term" value="P:chemotaxis"/>
    <property type="evidence" value="ECO:0007669"/>
    <property type="project" value="InterPro"/>
</dbReference>
<dbReference type="Gene3D" id="1.10.287.950">
    <property type="entry name" value="Methyl-accepting chemotaxis protein"/>
    <property type="match status" value="1"/>
</dbReference>
<organism evidence="6 7">
    <name type="scientific">Paenibacillus baekrokdamisoli</name>
    <dbReference type="NCBI Taxonomy" id="1712516"/>
    <lineage>
        <taxon>Bacteria</taxon>
        <taxon>Bacillati</taxon>
        <taxon>Bacillota</taxon>
        <taxon>Bacilli</taxon>
        <taxon>Bacillales</taxon>
        <taxon>Paenibacillaceae</taxon>
        <taxon>Paenibacillus</taxon>
    </lineage>
</organism>
<dbReference type="SMART" id="SM00304">
    <property type="entry name" value="HAMP"/>
    <property type="match status" value="1"/>
</dbReference>
<dbReference type="PROSITE" id="PS50111">
    <property type="entry name" value="CHEMOTAXIS_TRANSDUC_2"/>
    <property type="match status" value="1"/>
</dbReference>
<dbReference type="GO" id="GO:0007165">
    <property type="term" value="P:signal transduction"/>
    <property type="evidence" value="ECO:0007669"/>
    <property type="project" value="UniProtKB-KW"/>
</dbReference>
<evidence type="ECO:0000256" key="5">
    <source>
        <dbReference type="ARBA" id="ARBA00029447"/>
    </source>
</evidence>
<gene>
    <name evidence="6" type="ORF">Back11_19790</name>
</gene>
<keyword evidence="3" id="KW-0472">Membrane</keyword>
<dbReference type="Proteomes" id="UP000275368">
    <property type="component" value="Chromosome"/>
</dbReference>
<sequence>MSSFVNWFREHLSVKITASILVLQLLTCLAFAGSGYFVNQQLIGKLLEQFDMRLSTDIQLTSEAVDAIPGSNQELTSMKDPNYKLIKVQLEALKKEHNLENVFILSQSNNKERILILSDVPDDFGTDYPFTSEMKEAIASGKQVISSIYKDEYGIHKSIFQPIRNADGKDYGILGIDLDASVVTKTSSTIYWTTLIISIIMLVVGTIIAILISRLVTKPLHKLMVATNKIAAGDLQEKLTSSSKDEIGKLSSSFAEMSLSLQSVIRQVRSSSTYIADTSNHLYQSAGESSQSAQQVAESSNRMSDGINDIVGSLSHSNVTINEIDHELTDVSQEVNEMQGIALQVRTQSEDGQHLVEQTLHQMKVIQEVMAHSQEAATALGDRSKEIGEIIEIISGISEQTNLLALNASIEAARVGEMGRGFAIVAGEVKKLALQSAEAAQSVASLVSSTQENSQLVIDRITEGNEAVKQGHSWISGTYENFKGIYVGVSHFSTRTDHLIETLRKVEGSFGTISGSMQQISGVTQEQAAGTEEVAAAAQEQSAAIQEITAAISQLTTLSAELQLSVKHYKLSA</sequence>
<evidence type="ECO:0000313" key="7">
    <source>
        <dbReference type="Proteomes" id="UP000275368"/>
    </source>
</evidence>
<dbReference type="Pfam" id="PF00015">
    <property type="entry name" value="MCPsignal"/>
    <property type="match status" value="1"/>
</dbReference>